<dbReference type="GO" id="GO:0005576">
    <property type="term" value="C:extracellular region"/>
    <property type="evidence" value="ECO:0007669"/>
    <property type="project" value="UniProtKB-SubCell"/>
</dbReference>
<evidence type="ECO:0000256" key="1">
    <source>
        <dbReference type="ARBA" id="ARBA00004340"/>
    </source>
</evidence>
<evidence type="ECO:0000256" key="2">
    <source>
        <dbReference type="ARBA" id="ARBA00004613"/>
    </source>
</evidence>
<dbReference type="Proteomes" id="UP000723463">
    <property type="component" value="Unassembled WGS sequence"/>
</dbReference>
<comment type="subcellular location">
    <subcellularLocation>
        <location evidence="1">Host cell</location>
    </subcellularLocation>
    <subcellularLocation>
        <location evidence="2">Secreted</location>
    </subcellularLocation>
</comment>
<dbReference type="EMBL" id="JAAAXW010000112">
    <property type="protein sequence ID" value="KAF9543483.1"/>
    <property type="molecule type" value="Genomic_DNA"/>
</dbReference>
<feature type="domain" description="Crinkler effector protein N-terminal" evidence="4">
    <location>
        <begin position="21"/>
        <end position="82"/>
    </location>
</feature>
<organism evidence="5 6">
    <name type="scientific">Mortierella hygrophila</name>
    <dbReference type="NCBI Taxonomy" id="979708"/>
    <lineage>
        <taxon>Eukaryota</taxon>
        <taxon>Fungi</taxon>
        <taxon>Fungi incertae sedis</taxon>
        <taxon>Mucoromycota</taxon>
        <taxon>Mortierellomycotina</taxon>
        <taxon>Mortierellomycetes</taxon>
        <taxon>Mortierellales</taxon>
        <taxon>Mortierellaceae</taxon>
        <taxon>Mortierella</taxon>
    </lineage>
</organism>
<evidence type="ECO:0000256" key="3">
    <source>
        <dbReference type="ARBA" id="ARBA00022525"/>
    </source>
</evidence>
<proteinExistence type="predicted"/>
<accession>A0A9P6F7E5</accession>
<gene>
    <name evidence="5" type="ORF">EC957_000844</name>
</gene>
<name>A0A9P6F7E5_9FUNG</name>
<dbReference type="AlphaFoldDB" id="A0A9P6F7E5"/>
<sequence length="151" mass="16865">MTTKTLTLWAESRGQVSTRPCFMTEATSQAFSVEIDSSKTVNTLKTLIKPEISDTFNGVDAKDLLVVPANKHKSVVLIEIDFQQSLTRQTTSLMSLKTHHPRKRFTSSSSALLQSMHLSLLELQLPSLALFRMVLVQAPFSLTSSKHKWTS</sequence>
<dbReference type="GO" id="GO:0043657">
    <property type="term" value="C:host cell"/>
    <property type="evidence" value="ECO:0007669"/>
    <property type="project" value="UniProtKB-SubCell"/>
</dbReference>
<keyword evidence="3" id="KW-0964">Secreted</keyword>
<evidence type="ECO:0000313" key="5">
    <source>
        <dbReference type="EMBL" id="KAF9543483.1"/>
    </source>
</evidence>
<protein>
    <recommendedName>
        <fullName evidence="4">Crinkler effector protein N-terminal domain-containing protein</fullName>
    </recommendedName>
</protein>
<evidence type="ECO:0000259" key="4">
    <source>
        <dbReference type="Pfam" id="PF20147"/>
    </source>
</evidence>
<comment type="caution">
    <text evidence="5">The sequence shown here is derived from an EMBL/GenBank/DDBJ whole genome shotgun (WGS) entry which is preliminary data.</text>
</comment>
<dbReference type="InterPro" id="IPR045379">
    <property type="entry name" value="Crinkler_N"/>
</dbReference>
<dbReference type="Pfam" id="PF20147">
    <property type="entry name" value="Crinkler"/>
    <property type="match status" value="1"/>
</dbReference>
<keyword evidence="6" id="KW-1185">Reference proteome</keyword>
<reference evidence="5" key="1">
    <citation type="journal article" date="2020" name="Fungal Divers.">
        <title>Resolving the Mortierellaceae phylogeny through synthesis of multi-gene phylogenetics and phylogenomics.</title>
        <authorList>
            <person name="Vandepol N."/>
            <person name="Liber J."/>
            <person name="Desiro A."/>
            <person name="Na H."/>
            <person name="Kennedy M."/>
            <person name="Barry K."/>
            <person name="Grigoriev I.V."/>
            <person name="Miller A.N."/>
            <person name="O'Donnell K."/>
            <person name="Stajich J.E."/>
            <person name="Bonito G."/>
        </authorList>
    </citation>
    <scope>NUCLEOTIDE SEQUENCE</scope>
    <source>
        <strain evidence="5">NRRL 2591</strain>
    </source>
</reference>
<evidence type="ECO:0000313" key="6">
    <source>
        <dbReference type="Proteomes" id="UP000723463"/>
    </source>
</evidence>